<dbReference type="Proteomes" id="UP000179807">
    <property type="component" value="Unassembled WGS sequence"/>
</dbReference>
<dbReference type="OrthoDB" id="2739686at2759"/>
<evidence type="ECO:0000256" key="1">
    <source>
        <dbReference type="SAM" id="SignalP"/>
    </source>
</evidence>
<dbReference type="EMBL" id="MLAK01001259">
    <property type="protein sequence ID" value="OHS95222.1"/>
    <property type="molecule type" value="Genomic_DNA"/>
</dbReference>
<keyword evidence="4" id="KW-1185">Reference proteome</keyword>
<sequence>MLFHLFSLILSAIEEPTITMIHTTGMDGSKYYRIPAIAKAKNGTIICACDKRGDSNADLAQPIQIVIRKSYDDGFTFDSPLIIAGTGKDYGYSDPSLLIDEKTGAVLCVFNAGNRFQSSTPTNQIRNVYCISYDNGETWSDPIDFTPQIYGSQCTDVFRKTWNAAFVVSGSGIQTRDGKLMFMIVARVPNIGGYPIHTLWTEDLGRTWHVGAQSCALGDETKVVQLDNNSLLASVRNRPRKFVISNNLGESWEHEVLRPEMIDPGCNGDIHRYTSVRDGYDKSRLIHTNQYHSSSRRNLTIKISYDEGNTWKYTKSLYLELSAYSAVEIANDGSILIYFEKETTGAIYEMALMRVSLEYITDGEDKYTPPSKTAKEL</sequence>
<feature type="signal peptide" evidence="1">
    <location>
        <begin position="1"/>
        <end position="19"/>
    </location>
</feature>
<evidence type="ECO:0000259" key="2">
    <source>
        <dbReference type="Pfam" id="PF13088"/>
    </source>
</evidence>
<dbReference type="CDD" id="cd15482">
    <property type="entry name" value="Sialidase_non-viral"/>
    <property type="match status" value="1"/>
</dbReference>
<gene>
    <name evidence="3" type="ORF">TRFO_02189</name>
</gene>
<dbReference type="SUPFAM" id="SSF50939">
    <property type="entry name" value="Sialidases"/>
    <property type="match status" value="1"/>
</dbReference>
<protein>
    <submittedName>
        <fullName evidence="3">Secreted sialidase</fullName>
    </submittedName>
</protein>
<dbReference type="Pfam" id="PF13088">
    <property type="entry name" value="BNR_2"/>
    <property type="match status" value="1"/>
</dbReference>
<organism evidence="3 4">
    <name type="scientific">Tritrichomonas foetus</name>
    <dbReference type="NCBI Taxonomy" id="1144522"/>
    <lineage>
        <taxon>Eukaryota</taxon>
        <taxon>Metamonada</taxon>
        <taxon>Parabasalia</taxon>
        <taxon>Tritrichomonadida</taxon>
        <taxon>Tritrichomonadidae</taxon>
        <taxon>Tritrichomonas</taxon>
    </lineage>
</organism>
<dbReference type="GeneID" id="94825236"/>
<dbReference type="GO" id="GO:0006689">
    <property type="term" value="P:ganglioside catabolic process"/>
    <property type="evidence" value="ECO:0007669"/>
    <property type="project" value="TreeGrafter"/>
</dbReference>
<comment type="caution">
    <text evidence="3">The sequence shown here is derived from an EMBL/GenBank/DDBJ whole genome shotgun (WGS) entry which is preliminary data.</text>
</comment>
<dbReference type="PANTHER" id="PTHR10628:SF30">
    <property type="entry name" value="EXO-ALPHA-SIALIDASE"/>
    <property type="match status" value="1"/>
</dbReference>
<dbReference type="PANTHER" id="PTHR10628">
    <property type="entry name" value="SIALIDASE"/>
    <property type="match status" value="1"/>
</dbReference>
<dbReference type="GO" id="GO:0016020">
    <property type="term" value="C:membrane"/>
    <property type="evidence" value="ECO:0007669"/>
    <property type="project" value="TreeGrafter"/>
</dbReference>
<dbReference type="VEuPathDB" id="TrichDB:TRFO_02189"/>
<dbReference type="InterPro" id="IPR026856">
    <property type="entry name" value="Sialidase_fam"/>
</dbReference>
<dbReference type="Gene3D" id="2.120.10.10">
    <property type="match status" value="1"/>
</dbReference>
<keyword evidence="1" id="KW-0732">Signal</keyword>
<dbReference type="RefSeq" id="XP_068348359.1">
    <property type="nucleotide sequence ID" value="XM_068490532.1"/>
</dbReference>
<feature type="domain" description="Sialidase" evidence="2">
    <location>
        <begin position="112"/>
        <end position="335"/>
    </location>
</feature>
<dbReference type="InterPro" id="IPR036278">
    <property type="entry name" value="Sialidase_sf"/>
</dbReference>
<evidence type="ECO:0000313" key="4">
    <source>
        <dbReference type="Proteomes" id="UP000179807"/>
    </source>
</evidence>
<dbReference type="GO" id="GO:0004308">
    <property type="term" value="F:exo-alpha-sialidase activity"/>
    <property type="evidence" value="ECO:0007669"/>
    <property type="project" value="InterPro"/>
</dbReference>
<dbReference type="GO" id="GO:0005737">
    <property type="term" value="C:cytoplasm"/>
    <property type="evidence" value="ECO:0007669"/>
    <property type="project" value="TreeGrafter"/>
</dbReference>
<feature type="chain" id="PRO_5013334928" evidence="1">
    <location>
        <begin position="20"/>
        <end position="377"/>
    </location>
</feature>
<evidence type="ECO:0000313" key="3">
    <source>
        <dbReference type="EMBL" id="OHS95222.1"/>
    </source>
</evidence>
<proteinExistence type="predicted"/>
<name>A0A1J4J7L8_9EUKA</name>
<reference evidence="3" key="1">
    <citation type="submission" date="2016-10" db="EMBL/GenBank/DDBJ databases">
        <authorList>
            <person name="Benchimol M."/>
            <person name="Almeida L.G."/>
            <person name="Vasconcelos A.T."/>
            <person name="Perreira-Neves A."/>
            <person name="Rosa I.A."/>
            <person name="Tasca T."/>
            <person name="Bogo M.R."/>
            <person name="de Souza W."/>
        </authorList>
    </citation>
    <scope>NUCLEOTIDE SEQUENCE [LARGE SCALE GENOMIC DNA]</scope>
    <source>
        <strain evidence="3">K</strain>
    </source>
</reference>
<dbReference type="AlphaFoldDB" id="A0A1J4J7L8"/>
<dbReference type="InterPro" id="IPR011040">
    <property type="entry name" value="Sialidase"/>
</dbReference>
<dbReference type="GO" id="GO:0009313">
    <property type="term" value="P:oligosaccharide catabolic process"/>
    <property type="evidence" value="ECO:0007669"/>
    <property type="project" value="TreeGrafter"/>
</dbReference>
<accession>A0A1J4J7L8</accession>